<dbReference type="HOGENOM" id="CLU_049344_5_2_1"/>
<reference evidence="2" key="3">
    <citation type="submission" date="2025-09" db="UniProtKB">
        <authorList>
            <consortium name="Ensembl"/>
        </authorList>
    </citation>
    <scope>IDENTIFICATION</scope>
</reference>
<protein>
    <submittedName>
        <fullName evidence="2">Zgc:162396</fullName>
    </submittedName>
</protein>
<evidence type="ECO:0000313" key="2">
    <source>
        <dbReference type="Ensembl" id="ENSLOCP00000014083.1"/>
    </source>
</evidence>
<dbReference type="Proteomes" id="UP000018468">
    <property type="component" value="Unassembled WGS sequence"/>
</dbReference>
<name>W5N0C4_LEPOC</name>
<reference evidence="3" key="1">
    <citation type="submission" date="2011-12" db="EMBL/GenBank/DDBJ databases">
        <title>The Draft Genome of Lepisosteus oculatus.</title>
        <authorList>
            <consortium name="The Broad Institute Genome Assembly &amp; Analysis Group"/>
            <consortium name="Computational R&amp;D Group"/>
            <consortium name="and Sequencing Platform"/>
            <person name="Di Palma F."/>
            <person name="Alfoldi J."/>
            <person name="Johnson J."/>
            <person name="Berlin A."/>
            <person name="Gnerre S."/>
            <person name="Jaffe D."/>
            <person name="MacCallum I."/>
            <person name="Young S."/>
            <person name="Walker B.J."/>
            <person name="Lander E.S."/>
            <person name="Lindblad-Toh K."/>
        </authorList>
    </citation>
    <scope>NUCLEOTIDE SEQUENCE [LARGE SCALE GENOMIC DNA]</scope>
</reference>
<dbReference type="Bgee" id="ENSLOCG00000011464">
    <property type="expression patterns" value="Expressed in mesonephros and 13 other cell types or tissues"/>
</dbReference>
<dbReference type="FunFam" id="3.40.50.150:FF:000370">
    <property type="entry name" value="Si:ch211-93g23.2"/>
    <property type="match status" value="1"/>
</dbReference>
<dbReference type="PANTHER" id="PTHR44942:SF6">
    <property type="entry name" value="NOVEL PROTEIN"/>
    <property type="match status" value="1"/>
</dbReference>
<sequence>KMAFRLFEEKQHASVYQKFRFIPPEEVKTIILDYLDRKKEKPHVLAVDLGCGTGQNTRLLAPHFQEVVGLDVSESQLAEARAVPGFSNITYRAGSAEEMPFPDSSVDLITAASAAHWFDAERFLKEAHRVLKPQGCMALLGFASNIEFHYGNCEGRLTSIYRELEDALLPYTSQKVTMANSMLQDLFEAIPYTDKERVGDIEMNIFRPVSSVVGFCESFSMYQAYQKAEPEAARALLQTTQQRFLEEMKVSSPETEVEVRMKYFCVLASKPR</sequence>
<dbReference type="STRING" id="7918.ENSLOCP00000014083"/>
<keyword evidence="3" id="KW-1185">Reference proteome</keyword>
<feature type="domain" description="Methyltransferase type 11" evidence="1">
    <location>
        <begin position="47"/>
        <end position="138"/>
    </location>
</feature>
<dbReference type="InterPro" id="IPR013216">
    <property type="entry name" value="Methyltransf_11"/>
</dbReference>
<evidence type="ECO:0000259" key="1">
    <source>
        <dbReference type="Pfam" id="PF08241"/>
    </source>
</evidence>
<dbReference type="InterPro" id="IPR029063">
    <property type="entry name" value="SAM-dependent_MTases_sf"/>
</dbReference>
<dbReference type="GeneTree" id="ENSGT00940000163794"/>
<dbReference type="InParanoid" id="W5N0C4"/>
<accession>W5N0C4</accession>
<dbReference type="GO" id="GO:0008757">
    <property type="term" value="F:S-adenosylmethionine-dependent methyltransferase activity"/>
    <property type="evidence" value="ECO:0007669"/>
    <property type="project" value="InterPro"/>
</dbReference>
<dbReference type="FunCoup" id="W5N0C4">
    <property type="interactions" value="6"/>
</dbReference>
<dbReference type="AlphaFoldDB" id="W5N0C4"/>
<dbReference type="Ensembl" id="ENSLOCT00000014112.1">
    <property type="protein sequence ID" value="ENSLOCP00000014083.1"/>
    <property type="gene ID" value="ENSLOCG00000011464.1"/>
</dbReference>
<reference evidence="2" key="2">
    <citation type="submission" date="2025-08" db="UniProtKB">
        <authorList>
            <consortium name="Ensembl"/>
        </authorList>
    </citation>
    <scope>IDENTIFICATION</scope>
</reference>
<dbReference type="InterPro" id="IPR051052">
    <property type="entry name" value="Diverse_substrate_MTase"/>
</dbReference>
<proteinExistence type="predicted"/>
<evidence type="ECO:0000313" key="3">
    <source>
        <dbReference type="Proteomes" id="UP000018468"/>
    </source>
</evidence>
<dbReference type="Gene3D" id="3.40.50.150">
    <property type="entry name" value="Vaccinia Virus protein VP39"/>
    <property type="match status" value="1"/>
</dbReference>
<dbReference type="SUPFAM" id="SSF53335">
    <property type="entry name" value="S-adenosyl-L-methionine-dependent methyltransferases"/>
    <property type="match status" value="1"/>
</dbReference>
<dbReference type="OMA" id="FSAVHWF"/>
<dbReference type="eggNOG" id="KOG3010">
    <property type="taxonomic scope" value="Eukaryota"/>
</dbReference>
<dbReference type="PANTHER" id="PTHR44942">
    <property type="entry name" value="METHYLTRANSF_11 DOMAIN-CONTAINING PROTEIN"/>
    <property type="match status" value="1"/>
</dbReference>
<dbReference type="Pfam" id="PF08241">
    <property type="entry name" value="Methyltransf_11"/>
    <property type="match status" value="1"/>
</dbReference>
<organism evidence="2 3">
    <name type="scientific">Lepisosteus oculatus</name>
    <name type="common">Spotted gar</name>
    <dbReference type="NCBI Taxonomy" id="7918"/>
    <lineage>
        <taxon>Eukaryota</taxon>
        <taxon>Metazoa</taxon>
        <taxon>Chordata</taxon>
        <taxon>Craniata</taxon>
        <taxon>Vertebrata</taxon>
        <taxon>Euteleostomi</taxon>
        <taxon>Actinopterygii</taxon>
        <taxon>Neopterygii</taxon>
        <taxon>Holostei</taxon>
        <taxon>Semionotiformes</taxon>
        <taxon>Lepisosteidae</taxon>
        <taxon>Lepisosteus</taxon>
    </lineage>
</organism>
<dbReference type="CDD" id="cd02440">
    <property type="entry name" value="AdoMet_MTases"/>
    <property type="match status" value="1"/>
</dbReference>